<dbReference type="InterPro" id="IPR006311">
    <property type="entry name" value="TAT_signal"/>
</dbReference>
<evidence type="ECO:0000313" key="6">
    <source>
        <dbReference type="Proteomes" id="UP000092596"/>
    </source>
</evidence>
<dbReference type="PANTHER" id="PTHR30061:SF50">
    <property type="entry name" value="MALTOSE_MALTODEXTRIN-BINDING PERIPLASMIC PROTEIN"/>
    <property type="match status" value="1"/>
</dbReference>
<name>A0A1B0ZHA2_9MICO</name>
<evidence type="ECO:0000256" key="4">
    <source>
        <dbReference type="SAM" id="SignalP"/>
    </source>
</evidence>
<comment type="similarity">
    <text evidence="1">Belongs to the bacterial solute-binding protein 1 family.</text>
</comment>
<gene>
    <name evidence="5" type="ORF">DAD186_07500</name>
</gene>
<evidence type="ECO:0008006" key="7">
    <source>
        <dbReference type="Google" id="ProtNLM"/>
    </source>
</evidence>
<dbReference type="AlphaFoldDB" id="A0A1B0ZHA2"/>
<dbReference type="KEGG" id="dva:DAD186_07500"/>
<dbReference type="GO" id="GO:0015768">
    <property type="term" value="P:maltose transport"/>
    <property type="evidence" value="ECO:0007669"/>
    <property type="project" value="TreeGrafter"/>
</dbReference>
<keyword evidence="3 4" id="KW-0732">Signal</keyword>
<dbReference type="GO" id="GO:0042956">
    <property type="term" value="P:maltodextrin transmembrane transport"/>
    <property type="evidence" value="ECO:0007669"/>
    <property type="project" value="TreeGrafter"/>
</dbReference>
<dbReference type="Pfam" id="PF01547">
    <property type="entry name" value="SBP_bac_1"/>
    <property type="match status" value="1"/>
</dbReference>
<evidence type="ECO:0000256" key="1">
    <source>
        <dbReference type="ARBA" id="ARBA00008520"/>
    </source>
</evidence>
<reference evidence="5 6" key="1">
    <citation type="submission" date="2015-06" db="EMBL/GenBank/DDBJ databases">
        <title>Investigation of pathophysiology for high-risk pregnancy and development of treatment modality based on it.</title>
        <authorList>
            <person name="Kim B.-C."/>
            <person name="Lim S."/>
        </authorList>
    </citation>
    <scope>NUCLEOTIDE SEQUENCE [LARGE SCALE GENOMIC DNA]</scope>
    <source>
        <strain evidence="5 6">AD1-86</strain>
    </source>
</reference>
<keyword evidence="2" id="KW-0813">Transport</keyword>
<dbReference type="PROSITE" id="PS51318">
    <property type="entry name" value="TAT"/>
    <property type="match status" value="1"/>
</dbReference>
<feature type="signal peptide" evidence="4">
    <location>
        <begin position="1"/>
        <end position="21"/>
    </location>
</feature>
<evidence type="ECO:0000256" key="3">
    <source>
        <dbReference type="ARBA" id="ARBA00022729"/>
    </source>
</evidence>
<proteinExistence type="inferred from homology"/>
<dbReference type="PROSITE" id="PS51257">
    <property type="entry name" value="PROKAR_LIPOPROTEIN"/>
    <property type="match status" value="1"/>
</dbReference>
<feature type="chain" id="PRO_5008517821" description="Sugar ABC transporter substrate-binding protein" evidence="4">
    <location>
        <begin position="22"/>
        <end position="430"/>
    </location>
</feature>
<protein>
    <recommendedName>
        <fullName evidence="7">Sugar ABC transporter substrate-binding protein</fullName>
    </recommendedName>
</protein>
<dbReference type="PATRIC" id="fig|1630135.4.peg.752"/>
<evidence type="ECO:0000313" key="5">
    <source>
        <dbReference type="EMBL" id="ANP27300.1"/>
    </source>
</evidence>
<organism evidence="5 6">
    <name type="scientific">Dermabacter vaginalis</name>
    <dbReference type="NCBI Taxonomy" id="1630135"/>
    <lineage>
        <taxon>Bacteria</taxon>
        <taxon>Bacillati</taxon>
        <taxon>Actinomycetota</taxon>
        <taxon>Actinomycetes</taxon>
        <taxon>Micrococcales</taxon>
        <taxon>Dermabacteraceae</taxon>
        <taxon>Dermabacter</taxon>
    </lineage>
</organism>
<dbReference type="EMBL" id="CP012117">
    <property type="protein sequence ID" value="ANP27300.1"/>
    <property type="molecule type" value="Genomic_DNA"/>
</dbReference>
<dbReference type="RefSeq" id="WP_065247536.1">
    <property type="nucleotide sequence ID" value="NZ_CP012117.1"/>
</dbReference>
<dbReference type="GO" id="GO:1901982">
    <property type="term" value="F:maltose binding"/>
    <property type="evidence" value="ECO:0007669"/>
    <property type="project" value="TreeGrafter"/>
</dbReference>
<dbReference type="STRING" id="1630135.DAD186_07500"/>
<sequence>MVSRRTVLSGGLVASAAAALAACSPSDSGSSAKKGSGSDAGALKFRIWDSTAKAAYEESLKKFTEESGIKVEVEVVPWDDYWTKLPLDLSDGASDSAPDVFWLNSASFTQFQQAGALVDISEKLGGSVKDWEKAVVDLYTRDGSLWGVPQVWDSIALFYNKNLTDAAGVDPTTLAFDPTAGSDALRDAATALTKDGVFGFNAACDRQSIIGPFLSSNGSEWQDANDMYAFDSEQGVQVFSYLAALVNELKVAPSAADTNTNGDFARDLFIQGKLGLFQSGPFSLKTIHDSVDGAFEWAIAPMVAGPKGAKSLVHGVVAAGNAKREDQESVVKLLEWLGSKEGQLPLGEQGISFPGHVDAQQSFVDFWKEQGVDVEQFIEAAKNPGPADTGAKSLAGLNAVMPVFQEIFAGNLSAEEGVKKAQEEGNAAMA</sequence>
<accession>A0A1B0ZHA2</accession>
<dbReference type="InterPro" id="IPR006059">
    <property type="entry name" value="SBP"/>
</dbReference>
<dbReference type="CDD" id="cd13585">
    <property type="entry name" value="PBP2_TMBP_like"/>
    <property type="match status" value="1"/>
</dbReference>
<dbReference type="SUPFAM" id="SSF53850">
    <property type="entry name" value="Periplasmic binding protein-like II"/>
    <property type="match status" value="1"/>
</dbReference>
<dbReference type="Gene3D" id="3.40.190.10">
    <property type="entry name" value="Periplasmic binding protein-like II"/>
    <property type="match status" value="1"/>
</dbReference>
<dbReference type="Proteomes" id="UP000092596">
    <property type="component" value="Chromosome"/>
</dbReference>
<evidence type="ECO:0000256" key="2">
    <source>
        <dbReference type="ARBA" id="ARBA00022448"/>
    </source>
</evidence>
<dbReference type="PANTHER" id="PTHR30061">
    <property type="entry name" value="MALTOSE-BINDING PERIPLASMIC PROTEIN"/>
    <property type="match status" value="1"/>
</dbReference>
<dbReference type="GO" id="GO:0055052">
    <property type="term" value="C:ATP-binding cassette (ABC) transporter complex, substrate-binding subunit-containing"/>
    <property type="evidence" value="ECO:0007669"/>
    <property type="project" value="TreeGrafter"/>
</dbReference>